<keyword evidence="1" id="KW-0675">Receptor</keyword>
<name>A0AAD8EW41_BIOPF</name>
<dbReference type="GO" id="GO:0034704">
    <property type="term" value="C:calcium channel complex"/>
    <property type="evidence" value="ECO:0007669"/>
    <property type="project" value="TreeGrafter"/>
</dbReference>
<feature type="non-terminal residue" evidence="1">
    <location>
        <position position="1"/>
    </location>
</feature>
<dbReference type="PANTHER" id="PTHR46399:SF8">
    <property type="entry name" value="B30.2_SPRY DOMAIN-CONTAINING PROTEIN"/>
    <property type="match status" value="1"/>
</dbReference>
<reference evidence="1" key="2">
    <citation type="submission" date="2023-04" db="EMBL/GenBank/DDBJ databases">
        <authorList>
            <person name="Bu L."/>
            <person name="Lu L."/>
            <person name="Laidemitt M.R."/>
            <person name="Zhang S.M."/>
            <person name="Mutuku M."/>
            <person name="Mkoji G."/>
            <person name="Steinauer M."/>
            <person name="Loker E.S."/>
        </authorList>
    </citation>
    <scope>NUCLEOTIDE SEQUENCE</scope>
    <source>
        <strain evidence="1">KasaAsao</strain>
        <tissue evidence="1">Whole Snail</tissue>
    </source>
</reference>
<dbReference type="Proteomes" id="UP001233172">
    <property type="component" value="Unassembled WGS sequence"/>
</dbReference>
<protein>
    <submittedName>
        <fullName evidence="1">Ryanodine receptor 44F</fullName>
    </submittedName>
</protein>
<dbReference type="GO" id="GO:0042383">
    <property type="term" value="C:sarcolemma"/>
    <property type="evidence" value="ECO:0007669"/>
    <property type="project" value="TreeGrafter"/>
</dbReference>
<reference evidence="1" key="1">
    <citation type="journal article" date="2023" name="PLoS Negl. Trop. Dis.">
        <title>A genome sequence for Biomphalaria pfeifferi, the major vector snail for the human-infecting parasite Schistosoma mansoni.</title>
        <authorList>
            <person name="Bu L."/>
            <person name="Lu L."/>
            <person name="Laidemitt M.R."/>
            <person name="Zhang S.M."/>
            <person name="Mutuku M."/>
            <person name="Mkoji G."/>
            <person name="Steinauer M."/>
            <person name="Loker E.S."/>
        </authorList>
    </citation>
    <scope>NUCLEOTIDE SEQUENCE</scope>
    <source>
        <strain evidence="1">KasaAsao</strain>
    </source>
</reference>
<dbReference type="GO" id="GO:0006941">
    <property type="term" value="P:striated muscle contraction"/>
    <property type="evidence" value="ECO:0007669"/>
    <property type="project" value="TreeGrafter"/>
</dbReference>
<evidence type="ECO:0000313" key="1">
    <source>
        <dbReference type="EMBL" id="KAK0041256.1"/>
    </source>
</evidence>
<dbReference type="GO" id="GO:0030018">
    <property type="term" value="C:Z disc"/>
    <property type="evidence" value="ECO:0007669"/>
    <property type="project" value="TreeGrafter"/>
</dbReference>
<gene>
    <name evidence="1" type="ORF">Bpfe_029295</name>
</gene>
<organism evidence="1 2">
    <name type="scientific">Biomphalaria pfeifferi</name>
    <name type="common">Bloodfluke planorb</name>
    <name type="synonym">Freshwater snail</name>
    <dbReference type="NCBI Taxonomy" id="112525"/>
    <lineage>
        <taxon>Eukaryota</taxon>
        <taxon>Metazoa</taxon>
        <taxon>Spiralia</taxon>
        <taxon>Lophotrochozoa</taxon>
        <taxon>Mollusca</taxon>
        <taxon>Gastropoda</taxon>
        <taxon>Heterobranchia</taxon>
        <taxon>Euthyneura</taxon>
        <taxon>Panpulmonata</taxon>
        <taxon>Hygrophila</taxon>
        <taxon>Lymnaeoidea</taxon>
        <taxon>Planorbidae</taxon>
        <taxon>Biomphalaria</taxon>
    </lineage>
</organism>
<proteinExistence type="predicted"/>
<evidence type="ECO:0000313" key="2">
    <source>
        <dbReference type="Proteomes" id="UP001233172"/>
    </source>
</evidence>
<keyword evidence="2" id="KW-1185">Reference proteome</keyword>
<dbReference type="GO" id="GO:0005790">
    <property type="term" value="C:smooth endoplasmic reticulum"/>
    <property type="evidence" value="ECO:0007669"/>
    <property type="project" value="TreeGrafter"/>
</dbReference>
<dbReference type="PANTHER" id="PTHR46399">
    <property type="entry name" value="B30.2/SPRY DOMAIN-CONTAINING PROTEIN"/>
    <property type="match status" value="1"/>
</dbReference>
<dbReference type="GO" id="GO:0005219">
    <property type="term" value="F:ryanodine-sensitive calcium-release channel activity"/>
    <property type="evidence" value="ECO:0007669"/>
    <property type="project" value="TreeGrafter"/>
</dbReference>
<dbReference type="InterPro" id="IPR015925">
    <property type="entry name" value="Ryanodine_IP3_receptor"/>
</dbReference>
<accession>A0AAD8EW41</accession>
<comment type="caution">
    <text evidence="1">The sequence shown here is derived from an EMBL/GenBank/DDBJ whole genome shotgun (WGS) entry which is preliminary data.</text>
</comment>
<dbReference type="AlphaFoldDB" id="A0AAD8EW41"/>
<sequence>GTSYFQKRKRNSQKISEFEGLYIVKQPGYDEIKAHWDKLVLSTQSFPESYWDKFVKKKVSFIFTNLSYFIT</sequence>
<dbReference type="EMBL" id="JASAOG010000281">
    <property type="protein sequence ID" value="KAK0041256.1"/>
    <property type="molecule type" value="Genomic_DNA"/>
</dbReference>
<dbReference type="GO" id="GO:0014808">
    <property type="term" value="P:release of sequestered calcium ion into cytosol by sarcoplasmic reticulum"/>
    <property type="evidence" value="ECO:0007669"/>
    <property type="project" value="TreeGrafter"/>
</dbReference>
<dbReference type="GO" id="GO:0033017">
    <property type="term" value="C:sarcoplasmic reticulum membrane"/>
    <property type="evidence" value="ECO:0007669"/>
    <property type="project" value="TreeGrafter"/>
</dbReference>